<dbReference type="PANTHER" id="PTHR30069">
    <property type="entry name" value="TONB-DEPENDENT OUTER MEMBRANE RECEPTOR"/>
    <property type="match status" value="1"/>
</dbReference>
<dbReference type="GO" id="GO:0009279">
    <property type="term" value="C:cell outer membrane"/>
    <property type="evidence" value="ECO:0007669"/>
    <property type="project" value="UniProtKB-SubCell"/>
</dbReference>
<evidence type="ECO:0000256" key="2">
    <source>
        <dbReference type="ARBA" id="ARBA00022448"/>
    </source>
</evidence>
<dbReference type="Gene3D" id="2.40.170.20">
    <property type="entry name" value="TonB-dependent receptor, beta-barrel domain"/>
    <property type="match status" value="1"/>
</dbReference>
<accession>A0A1M6FG43</accession>
<evidence type="ECO:0000256" key="4">
    <source>
        <dbReference type="ARBA" id="ARBA00022692"/>
    </source>
</evidence>
<dbReference type="Pfam" id="PF07715">
    <property type="entry name" value="Plug"/>
    <property type="match status" value="1"/>
</dbReference>
<evidence type="ECO:0000256" key="9">
    <source>
        <dbReference type="ARBA" id="ARBA00023237"/>
    </source>
</evidence>
<dbReference type="AlphaFoldDB" id="A0A1M6FG43"/>
<evidence type="ECO:0000313" key="15">
    <source>
        <dbReference type="Proteomes" id="UP000184543"/>
    </source>
</evidence>
<dbReference type="Gene3D" id="2.170.130.10">
    <property type="entry name" value="TonB-dependent receptor, plug domain"/>
    <property type="match status" value="1"/>
</dbReference>
<evidence type="ECO:0000313" key="14">
    <source>
        <dbReference type="EMBL" id="SHI96603.1"/>
    </source>
</evidence>
<dbReference type="STRING" id="192903.SAMN04488513_102417"/>
<feature type="domain" description="TonB-dependent receptor plug" evidence="13">
    <location>
        <begin position="44"/>
        <end position="150"/>
    </location>
</feature>
<keyword evidence="9 10" id="KW-0998">Cell outer membrane</keyword>
<keyword evidence="7 10" id="KW-0472">Membrane</keyword>
<feature type="domain" description="TonB-dependent receptor-like beta-barrel" evidence="12">
    <location>
        <begin position="181"/>
        <end position="594"/>
    </location>
</feature>
<dbReference type="InterPro" id="IPR000531">
    <property type="entry name" value="Beta-barrel_TonB"/>
</dbReference>
<evidence type="ECO:0000256" key="7">
    <source>
        <dbReference type="ARBA" id="ARBA00023136"/>
    </source>
</evidence>
<comment type="subcellular location">
    <subcellularLocation>
        <location evidence="1 10">Cell outer membrane</location>
        <topology evidence="1 10">Multi-pass membrane protein</topology>
    </subcellularLocation>
</comment>
<evidence type="ECO:0000256" key="1">
    <source>
        <dbReference type="ARBA" id="ARBA00004571"/>
    </source>
</evidence>
<keyword evidence="6 11" id="KW-0798">TonB box</keyword>
<keyword evidence="2 10" id="KW-0813">Transport</keyword>
<keyword evidence="4 10" id="KW-0812">Transmembrane</keyword>
<proteinExistence type="inferred from homology"/>
<reference evidence="15" key="1">
    <citation type="submission" date="2016-11" db="EMBL/GenBank/DDBJ databases">
        <authorList>
            <person name="Varghese N."/>
            <person name="Submissions S."/>
        </authorList>
    </citation>
    <scope>NUCLEOTIDE SEQUENCE [LARGE SCALE GENOMIC DNA]</scope>
    <source>
        <strain evidence="15">DSM 19858</strain>
    </source>
</reference>
<keyword evidence="8" id="KW-0675">Receptor</keyword>
<dbReference type="GO" id="GO:0044718">
    <property type="term" value="P:siderophore transmembrane transport"/>
    <property type="evidence" value="ECO:0007669"/>
    <property type="project" value="TreeGrafter"/>
</dbReference>
<evidence type="ECO:0000256" key="3">
    <source>
        <dbReference type="ARBA" id="ARBA00022452"/>
    </source>
</evidence>
<protein>
    <submittedName>
        <fullName evidence="14">Vitamin B12 transporter</fullName>
    </submittedName>
</protein>
<comment type="similarity">
    <text evidence="10 11">Belongs to the TonB-dependent receptor family.</text>
</comment>
<evidence type="ECO:0000256" key="6">
    <source>
        <dbReference type="ARBA" id="ARBA00023077"/>
    </source>
</evidence>
<dbReference type="SUPFAM" id="SSF56935">
    <property type="entry name" value="Porins"/>
    <property type="match status" value="1"/>
</dbReference>
<organism evidence="14 15">
    <name type="scientific">Pseudozobellia thermophila</name>
    <dbReference type="NCBI Taxonomy" id="192903"/>
    <lineage>
        <taxon>Bacteria</taxon>
        <taxon>Pseudomonadati</taxon>
        <taxon>Bacteroidota</taxon>
        <taxon>Flavobacteriia</taxon>
        <taxon>Flavobacteriales</taxon>
        <taxon>Flavobacteriaceae</taxon>
        <taxon>Pseudozobellia</taxon>
    </lineage>
</organism>
<dbReference type="Proteomes" id="UP000184543">
    <property type="component" value="Unassembled WGS sequence"/>
</dbReference>
<dbReference type="EMBL" id="FQYU01000002">
    <property type="protein sequence ID" value="SHI96603.1"/>
    <property type="molecule type" value="Genomic_DNA"/>
</dbReference>
<evidence type="ECO:0000256" key="8">
    <source>
        <dbReference type="ARBA" id="ARBA00023170"/>
    </source>
</evidence>
<dbReference type="InterPro" id="IPR039426">
    <property type="entry name" value="TonB-dep_rcpt-like"/>
</dbReference>
<dbReference type="InterPro" id="IPR012910">
    <property type="entry name" value="Plug_dom"/>
</dbReference>
<name>A0A1M6FG43_9FLAO</name>
<sequence length="620" mass="68370">MGLYASILVCANGVAQQGQKDATQVTQLQEVVVSDSRFELKRENSGKTVVKIDSAQLQRYQGKNVTEIINTISGIEISGSRGREGSVFGVYARGGRGRQVLILIDGIRVSDPSSLSADYDLRLLSAASIESIEIIKGAASTLYGTNAATAVINITTKKASKKAIAATVMSSMGTNQTADDQNYNISRSSNSVQVSGTLDKFDYSGSFSNRYAEGLSDIITATNEKDGFSHFATDLRLGYRFSDKLNLSVYGNQTKARTDFDESFGFLDAPYRFISKQERVGLAAIYDYGKGSLQANAAYSSYDSDSQSAFPSSYKGNNYVVDVYHKYNFNDKFYSIVGLNYLADETDFSSKQKFEITDPYVNVVYVTDFGLNLNVGGRLNNHTEYGSNFVYNINPSFTLKMDGSYLKLLTSYATSYITPSLTQLFGNFGANPDLKPEDDRTLEGGIEFAHDDANLRVSALYFNRKEENFVYWDLVGNGYANAENTIDAQGVEVELGWKASKKLNFGANYTFTERKGDNAIRIPKHKVNANVGYALSPKTFASLGYSLTGSRTDTDFASYPTVDVPLDSFSLVDLYLSHECIDNKLRIFLNASNILNEEYTEVLGFTTRGRNIMLGFNLNL</sequence>
<keyword evidence="3 10" id="KW-1134">Transmembrane beta strand</keyword>
<dbReference type="InterPro" id="IPR037066">
    <property type="entry name" value="Plug_dom_sf"/>
</dbReference>
<keyword evidence="15" id="KW-1185">Reference proteome</keyword>
<dbReference type="InterPro" id="IPR036942">
    <property type="entry name" value="Beta-barrel_TonB_sf"/>
</dbReference>
<evidence type="ECO:0000256" key="10">
    <source>
        <dbReference type="PROSITE-ProRule" id="PRU01360"/>
    </source>
</evidence>
<dbReference type="PROSITE" id="PS52016">
    <property type="entry name" value="TONB_DEPENDENT_REC_3"/>
    <property type="match status" value="1"/>
</dbReference>
<gene>
    <name evidence="14" type="ORF">SAMN04488513_102417</name>
</gene>
<evidence type="ECO:0000259" key="12">
    <source>
        <dbReference type="Pfam" id="PF00593"/>
    </source>
</evidence>
<dbReference type="PANTHER" id="PTHR30069:SF29">
    <property type="entry name" value="HEMOGLOBIN AND HEMOGLOBIN-HAPTOGLOBIN-BINDING PROTEIN 1-RELATED"/>
    <property type="match status" value="1"/>
</dbReference>
<keyword evidence="5" id="KW-0732">Signal</keyword>
<evidence type="ECO:0000259" key="13">
    <source>
        <dbReference type="Pfam" id="PF07715"/>
    </source>
</evidence>
<dbReference type="Pfam" id="PF00593">
    <property type="entry name" value="TonB_dep_Rec_b-barrel"/>
    <property type="match status" value="1"/>
</dbReference>
<evidence type="ECO:0000256" key="11">
    <source>
        <dbReference type="RuleBase" id="RU003357"/>
    </source>
</evidence>
<evidence type="ECO:0000256" key="5">
    <source>
        <dbReference type="ARBA" id="ARBA00022729"/>
    </source>
</evidence>
<dbReference type="GO" id="GO:0015344">
    <property type="term" value="F:siderophore uptake transmembrane transporter activity"/>
    <property type="evidence" value="ECO:0007669"/>
    <property type="project" value="TreeGrafter"/>
</dbReference>